<dbReference type="EMBL" id="BK014761">
    <property type="protein sequence ID" value="DAD74496.1"/>
    <property type="molecule type" value="Genomic_DNA"/>
</dbReference>
<accession>A0A8S5LX71</accession>
<sequence length="111" mass="11343">MITGTISGKSNPGSTVVVDVVNGSSTSLTTIDGNINIQAVGSEGAYTRIYVYYTDNTSAKYTGTLSEKRPISFNATKNTGGGGNGNVLILPVGGEVPSGTPSNTVVVRRTV</sequence>
<reference evidence="1" key="1">
    <citation type="journal article" date="2021" name="Proc. Natl. Acad. Sci. U.S.A.">
        <title>A Catalog of Tens of Thousands of Viruses from Human Metagenomes Reveals Hidden Associations with Chronic Diseases.</title>
        <authorList>
            <person name="Tisza M.J."/>
            <person name="Buck C.B."/>
        </authorList>
    </citation>
    <scope>NUCLEOTIDE SEQUENCE</scope>
    <source>
        <strain evidence="1">CtPL34</strain>
    </source>
</reference>
<protein>
    <submittedName>
        <fullName evidence="1">Uncharacterized protein</fullName>
    </submittedName>
</protein>
<proteinExistence type="predicted"/>
<evidence type="ECO:0000313" key="1">
    <source>
        <dbReference type="EMBL" id="DAD74496.1"/>
    </source>
</evidence>
<organism evidence="1">
    <name type="scientific">Siphoviridae sp. ctPL34</name>
    <dbReference type="NCBI Taxonomy" id="2826322"/>
    <lineage>
        <taxon>Viruses</taxon>
        <taxon>Duplodnaviria</taxon>
        <taxon>Heunggongvirae</taxon>
        <taxon>Uroviricota</taxon>
        <taxon>Caudoviricetes</taxon>
    </lineage>
</organism>
<name>A0A8S5LX71_9CAUD</name>